<dbReference type="HAMAP" id="MF_00479">
    <property type="entry name" value="RsxG_RnfG"/>
    <property type="match status" value="1"/>
</dbReference>
<keyword evidence="1 6" id="KW-0813">Transport</keyword>
<dbReference type="PANTHER" id="PTHR36118:SF1">
    <property type="entry name" value="ION-TRANSLOCATING OXIDOREDUCTASE COMPLEX SUBUNIT G"/>
    <property type="match status" value="1"/>
</dbReference>
<dbReference type="PANTHER" id="PTHR36118">
    <property type="entry name" value="ION-TRANSLOCATING OXIDOREDUCTASE COMPLEX SUBUNIT G"/>
    <property type="match status" value="1"/>
</dbReference>
<gene>
    <name evidence="6" type="primary">rnfG</name>
    <name evidence="9" type="ORF">SAMN02746065_10724</name>
</gene>
<dbReference type="PIRSF" id="PIRSF006091">
    <property type="entry name" value="E_trnsport_RnfG"/>
    <property type="match status" value="1"/>
</dbReference>
<evidence type="ECO:0000313" key="9">
    <source>
        <dbReference type="EMBL" id="SMC68680.1"/>
    </source>
</evidence>
<dbReference type="EC" id="7.-.-.-" evidence="6"/>
<dbReference type="GO" id="GO:0022900">
    <property type="term" value="P:electron transport chain"/>
    <property type="evidence" value="ECO:0007669"/>
    <property type="project" value="UniProtKB-UniRule"/>
</dbReference>
<sequence length="197" mass="21237">MREMISMVVVLTVLSAFSGGMLAAVRTGTQDKIENQVLKFQKAPAIKKILSNVSNDPLQDRFKLTDNDQEITFFVGKVDNKPQAVVLEGKGKGYGGDVGLMVGIDIETDAVIGVWVTTHSETPGLGSRAKDNPDFVSQFSGLGLDKVFAVKNDGGEIDAMSGATITSKAVCMAAKQVQELYLRLKPEIQKQTQQMAN</sequence>
<comment type="subcellular location">
    <subcellularLocation>
        <location evidence="6">Cell membrane</location>
        <topology evidence="6">Single-pass membrane protein</topology>
    </subcellularLocation>
</comment>
<evidence type="ECO:0000256" key="1">
    <source>
        <dbReference type="ARBA" id="ARBA00022448"/>
    </source>
</evidence>
<evidence type="ECO:0000256" key="2">
    <source>
        <dbReference type="ARBA" id="ARBA00022553"/>
    </source>
</evidence>
<accession>A0A1W2B7A9</accession>
<dbReference type="InterPro" id="IPR007329">
    <property type="entry name" value="FMN-bd"/>
</dbReference>
<evidence type="ECO:0000256" key="5">
    <source>
        <dbReference type="ARBA" id="ARBA00022982"/>
    </source>
</evidence>
<dbReference type="OrthoDB" id="9787579at2"/>
<dbReference type="GO" id="GO:0009055">
    <property type="term" value="F:electron transfer activity"/>
    <property type="evidence" value="ECO:0007669"/>
    <property type="project" value="InterPro"/>
</dbReference>
<keyword evidence="6" id="KW-0812">Transmembrane</keyword>
<dbReference type="Pfam" id="PF04205">
    <property type="entry name" value="FMN_bind"/>
    <property type="match status" value="1"/>
</dbReference>
<keyword evidence="4 6" id="KW-0288">FMN</keyword>
<dbReference type="GO" id="GO:0010181">
    <property type="term" value="F:FMN binding"/>
    <property type="evidence" value="ECO:0007669"/>
    <property type="project" value="InterPro"/>
</dbReference>
<keyword evidence="3 6" id="KW-0285">Flavoprotein</keyword>
<comment type="similarity">
    <text evidence="6">Belongs to the RnfG family.</text>
</comment>
<dbReference type="EMBL" id="FWXY01000007">
    <property type="protein sequence ID" value="SMC68680.1"/>
    <property type="molecule type" value="Genomic_DNA"/>
</dbReference>
<protein>
    <recommendedName>
        <fullName evidence="6">Ion-translocating oxidoreductase complex subunit G</fullName>
        <ecNumber evidence="6">7.-.-.-</ecNumber>
    </recommendedName>
    <alternativeName>
        <fullName evidence="6">Rnf electron transport complex subunit G</fullName>
    </alternativeName>
</protein>
<keyword evidence="6" id="KW-0472">Membrane</keyword>
<comment type="cofactor">
    <cofactor evidence="6">
        <name>FMN</name>
        <dbReference type="ChEBI" id="CHEBI:58210"/>
    </cofactor>
</comment>
<comment type="function">
    <text evidence="6">Part of a membrane-bound complex that couples electron transfer with translocation of ions across the membrane.</text>
</comment>
<proteinExistence type="inferred from homology"/>
<feature type="chain" id="PRO_5012009230" description="Ion-translocating oxidoreductase complex subunit G" evidence="7">
    <location>
        <begin position="24"/>
        <end position="197"/>
    </location>
</feature>
<evidence type="ECO:0000256" key="4">
    <source>
        <dbReference type="ARBA" id="ARBA00022643"/>
    </source>
</evidence>
<keyword evidence="6" id="KW-1003">Cell membrane</keyword>
<reference evidence="9 10" key="1">
    <citation type="submission" date="2017-04" db="EMBL/GenBank/DDBJ databases">
        <authorList>
            <person name="Afonso C.L."/>
            <person name="Miller P.J."/>
            <person name="Scott M.A."/>
            <person name="Spackman E."/>
            <person name="Goraichik I."/>
            <person name="Dimitrov K.M."/>
            <person name="Suarez D.L."/>
            <person name="Swayne D.E."/>
        </authorList>
    </citation>
    <scope>NUCLEOTIDE SEQUENCE [LARGE SCALE GENOMIC DNA]</scope>
    <source>
        <strain evidence="9 10">DSM 3385</strain>
    </source>
</reference>
<feature type="domain" description="FMN-binding" evidence="8">
    <location>
        <begin position="93"/>
        <end position="181"/>
    </location>
</feature>
<evidence type="ECO:0000313" key="10">
    <source>
        <dbReference type="Proteomes" id="UP000192418"/>
    </source>
</evidence>
<keyword evidence="7" id="KW-0732">Signal</keyword>
<name>A0A1W2B7A9_9BACT</name>
<feature type="signal peptide" evidence="7">
    <location>
        <begin position="1"/>
        <end position="23"/>
    </location>
</feature>
<dbReference type="NCBIfam" id="NF045876">
    <property type="entry name" value="RnfG_DVU2794"/>
    <property type="match status" value="1"/>
</dbReference>
<dbReference type="RefSeq" id="WP_084068255.1">
    <property type="nucleotide sequence ID" value="NZ_FWXY01000007.1"/>
</dbReference>
<keyword evidence="2 6" id="KW-0597">Phosphoprotein</keyword>
<comment type="subunit">
    <text evidence="6">The complex is composed of six subunits: RnfA, RnfB, RnfC, RnfD, RnfE and RnfG.</text>
</comment>
<dbReference type="Proteomes" id="UP000192418">
    <property type="component" value="Unassembled WGS sequence"/>
</dbReference>
<evidence type="ECO:0000256" key="6">
    <source>
        <dbReference type="HAMAP-Rule" id="MF_00479"/>
    </source>
</evidence>
<dbReference type="InterPro" id="IPR010209">
    <property type="entry name" value="Ion_transpt_RnfG/RsxG"/>
</dbReference>
<keyword evidence="6" id="KW-1278">Translocase</keyword>
<dbReference type="NCBIfam" id="TIGR01947">
    <property type="entry name" value="rnfG"/>
    <property type="match status" value="1"/>
</dbReference>
<dbReference type="AlphaFoldDB" id="A0A1W2B7A9"/>
<keyword evidence="5 6" id="KW-0249">Electron transport</keyword>
<keyword evidence="10" id="KW-1185">Reference proteome</keyword>
<dbReference type="STRING" id="1121400.SAMN02746065_10724"/>
<evidence type="ECO:0000256" key="3">
    <source>
        <dbReference type="ARBA" id="ARBA00022630"/>
    </source>
</evidence>
<dbReference type="SMART" id="SM00900">
    <property type="entry name" value="FMN_bind"/>
    <property type="match status" value="1"/>
</dbReference>
<dbReference type="GO" id="GO:0005886">
    <property type="term" value="C:plasma membrane"/>
    <property type="evidence" value="ECO:0007669"/>
    <property type="project" value="UniProtKB-SubCell"/>
</dbReference>
<keyword evidence="6" id="KW-1133">Transmembrane helix</keyword>
<organism evidence="9 10">
    <name type="scientific">Desulfocicer vacuolatum DSM 3385</name>
    <dbReference type="NCBI Taxonomy" id="1121400"/>
    <lineage>
        <taxon>Bacteria</taxon>
        <taxon>Pseudomonadati</taxon>
        <taxon>Thermodesulfobacteriota</taxon>
        <taxon>Desulfobacteria</taxon>
        <taxon>Desulfobacterales</taxon>
        <taxon>Desulfobacteraceae</taxon>
        <taxon>Desulfocicer</taxon>
    </lineage>
</organism>
<evidence type="ECO:0000256" key="7">
    <source>
        <dbReference type="SAM" id="SignalP"/>
    </source>
</evidence>
<evidence type="ECO:0000259" key="8">
    <source>
        <dbReference type="SMART" id="SM00900"/>
    </source>
</evidence>
<feature type="modified residue" description="FMN phosphoryl threonine" evidence="6">
    <location>
        <position position="164"/>
    </location>
</feature>